<protein>
    <recommendedName>
        <fullName evidence="4">Lipoprotein</fullName>
    </recommendedName>
</protein>
<gene>
    <name evidence="2" type="ORF">U0042_05590</name>
</gene>
<accession>A0ABZ0WP78</accession>
<name>A0ABZ0WP78_9BURK</name>
<evidence type="ECO:0000313" key="2">
    <source>
        <dbReference type="EMBL" id="WQD79177.1"/>
    </source>
</evidence>
<feature type="chain" id="PRO_5047235548" description="Lipoprotein" evidence="1">
    <location>
        <begin position="32"/>
        <end position="231"/>
    </location>
</feature>
<evidence type="ECO:0008006" key="4">
    <source>
        <dbReference type="Google" id="ProtNLM"/>
    </source>
</evidence>
<dbReference type="Proteomes" id="UP001325479">
    <property type="component" value="Chromosome"/>
</dbReference>
<dbReference type="PROSITE" id="PS51257">
    <property type="entry name" value="PROKAR_LIPOPROTEIN"/>
    <property type="match status" value="1"/>
</dbReference>
<proteinExistence type="predicted"/>
<organism evidence="2 3">
    <name type="scientific">Paraburkholderia kururiensis</name>
    <dbReference type="NCBI Taxonomy" id="984307"/>
    <lineage>
        <taxon>Bacteria</taxon>
        <taxon>Pseudomonadati</taxon>
        <taxon>Pseudomonadota</taxon>
        <taxon>Betaproteobacteria</taxon>
        <taxon>Burkholderiales</taxon>
        <taxon>Burkholderiaceae</taxon>
        <taxon>Paraburkholderia</taxon>
    </lineage>
</organism>
<keyword evidence="1" id="KW-0732">Signal</keyword>
<sequence>MNARDAHFVRPLAAALSAAALVTLGSCNGTACFGMDSCGGGTGPLPSVGVSGTAATGRALAGAVVSFGCADGSASTTSDSGGRYNVTFNASLPCILAASSGGTTLHSVMFAGGTFNTTPQTELMLVYLAAQLGTTVSGLVAGLPNNTRFQQALSNGTNVLAAQSAVVTNLQQRYAVTLAQPSFLTTPFVVGQPGVDSDLDALAKAGAIDSNGMPDAAAVSMMTQAGSTHPL</sequence>
<evidence type="ECO:0000256" key="1">
    <source>
        <dbReference type="SAM" id="SignalP"/>
    </source>
</evidence>
<evidence type="ECO:0000313" key="3">
    <source>
        <dbReference type="Proteomes" id="UP001325479"/>
    </source>
</evidence>
<dbReference type="EMBL" id="CP139965">
    <property type="protein sequence ID" value="WQD79177.1"/>
    <property type="molecule type" value="Genomic_DNA"/>
</dbReference>
<dbReference type="RefSeq" id="WP_114814477.1">
    <property type="nucleotide sequence ID" value="NZ_CP139965.1"/>
</dbReference>
<reference evidence="2 3" key="1">
    <citation type="submission" date="2023-12" db="EMBL/GenBank/DDBJ databases">
        <title>Genome sequencing and assembly of bacterial species from a model synthetic community.</title>
        <authorList>
            <person name="Hogle S.L."/>
        </authorList>
    </citation>
    <scope>NUCLEOTIDE SEQUENCE [LARGE SCALE GENOMIC DNA]</scope>
    <source>
        <strain evidence="2 3">HAMBI 2494</strain>
    </source>
</reference>
<feature type="signal peptide" evidence="1">
    <location>
        <begin position="1"/>
        <end position="31"/>
    </location>
</feature>
<keyword evidence="3" id="KW-1185">Reference proteome</keyword>